<sequence length="145" mass="15782">MSASKQRSDEREHQQALSSMPQPVQQSKTTSVHPPSMGRFVTRRRRGAAIKPKLPKAIISILNSSDDFTSAAFCSSSIFQPSKRRRRRVPPAVLLSSAENSVNAGGTSSYATNILREISLNESADHSLDPAPGNPSFALRPQQLP</sequence>
<dbReference type="GO" id="GO:0016301">
    <property type="term" value="F:kinase activity"/>
    <property type="evidence" value="ECO:0007669"/>
    <property type="project" value="UniProtKB-KW"/>
</dbReference>
<organism evidence="2 3">
    <name type="scientific">Lates japonicus</name>
    <name type="common">Japanese lates</name>
    <dbReference type="NCBI Taxonomy" id="270547"/>
    <lineage>
        <taxon>Eukaryota</taxon>
        <taxon>Metazoa</taxon>
        <taxon>Chordata</taxon>
        <taxon>Craniata</taxon>
        <taxon>Vertebrata</taxon>
        <taxon>Euteleostomi</taxon>
        <taxon>Actinopterygii</taxon>
        <taxon>Neopterygii</taxon>
        <taxon>Teleostei</taxon>
        <taxon>Neoteleostei</taxon>
        <taxon>Acanthomorphata</taxon>
        <taxon>Carangaria</taxon>
        <taxon>Carangaria incertae sedis</taxon>
        <taxon>Centropomidae</taxon>
        <taxon>Lates</taxon>
    </lineage>
</organism>
<dbReference type="AlphaFoldDB" id="A0AAD3NHU0"/>
<feature type="region of interest" description="Disordered" evidence="1">
    <location>
        <begin position="1"/>
        <end position="47"/>
    </location>
</feature>
<evidence type="ECO:0000313" key="2">
    <source>
        <dbReference type="EMBL" id="GLD73196.1"/>
    </source>
</evidence>
<feature type="compositionally biased region" description="Basic and acidic residues" evidence="1">
    <location>
        <begin position="1"/>
        <end position="14"/>
    </location>
</feature>
<comment type="caution">
    <text evidence="2">The sequence shown here is derived from an EMBL/GenBank/DDBJ whole genome shotgun (WGS) entry which is preliminary data.</text>
</comment>
<dbReference type="EMBL" id="BRZM01001437">
    <property type="protein sequence ID" value="GLD73196.1"/>
    <property type="molecule type" value="Genomic_DNA"/>
</dbReference>
<feature type="compositionally biased region" description="Polar residues" evidence="1">
    <location>
        <begin position="15"/>
        <end position="33"/>
    </location>
</feature>
<feature type="region of interest" description="Disordered" evidence="1">
    <location>
        <begin position="123"/>
        <end position="145"/>
    </location>
</feature>
<accession>A0AAD3NHU0</accession>
<protein>
    <submittedName>
        <fullName evidence="2">Serine/threonine-protein kinase haspin</fullName>
    </submittedName>
</protein>
<evidence type="ECO:0000256" key="1">
    <source>
        <dbReference type="SAM" id="MobiDB-lite"/>
    </source>
</evidence>
<dbReference type="Proteomes" id="UP001279410">
    <property type="component" value="Unassembled WGS sequence"/>
</dbReference>
<proteinExistence type="predicted"/>
<reference evidence="2" key="1">
    <citation type="submission" date="2022-08" db="EMBL/GenBank/DDBJ databases">
        <title>Genome sequencing of akame (Lates japonicus).</title>
        <authorList>
            <person name="Hashiguchi Y."/>
            <person name="Takahashi H."/>
        </authorList>
    </citation>
    <scope>NUCLEOTIDE SEQUENCE</scope>
    <source>
        <strain evidence="2">Kochi</strain>
    </source>
</reference>
<keyword evidence="3" id="KW-1185">Reference proteome</keyword>
<gene>
    <name evidence="2" type="ORF">AKAME5_002452100</name>
</gene>
<keyword evidence="2" id="KW-0808">Transferase</keyword>
<name>A0AAD3NHU0_LATJO</name>
<keyword evidence="2" id="KW-0418">Kinase</keyword>
<evidence type="ECO:0000313" key="3">
    <source>
        <dbReference type="Proteomes" id="UP001279410"/>
    </source>
</evidence>